<dbReference type="PANTHER" id="PTHR33281:SF19">
    <property type="entry name" value="VOLTAGE-DEPENDENT ANION CHANNEL-FORMING PROTEIN YNEE"/>
    <property type="match status" value="1"/>
</dbReference>
<dbReference type="InterPro" id="IPR044669">
    <property type="entry name" value="YneE/VCCN1/2-like"/>
</dbReference>
<proteinExistence type="predicted"/>
<dbReference type="PANTHER" id="PTHR33281">
    <property type="entry name" value="UPF0187 PROTEIN YNEE"/>
    <property type="match status" value="1"/>
</dbReference>
<dbReference type="GO" id="GO:0005254">
    <property type="term" value="F:chloride channel activity"/>
    <property type="evidence" value="ECO:0007669"/>
    <property type="project" value="InterPro"/>
</dbReference>
<dbReference type="Proteomes" id="UP000613740">
    <property type="component" value="Unassembled WGS sequence"/>
</dbReference>
<protein>
    <submittedName>
        <fullName evidence="9">Uncharacterized protein</fullName>
    </submittedName>
</protein>
<comment type="subcellular location">
    <subcellularLocation>
        <location evidence="1">Cell membrane</location>
        <topology evidence="1">Multi-pass membrane protein</topology>
    </subcellularLocation>
</comment>
<feature type="compositionally biased region" description="Low complexity" evidence="8">
    <location>
        <begin position="566"/>
        <end position="580"/>
    </location>
</feature>
<feature type="region of interest" description="Disordered" evidence="8">
    <location>
        <begin position="543"/>
        <end position="662"/>
    </location>
</feature>
<evidence type="ECO:0000256" key="8">
    <source>
        <dbReference type="SAM" id="MobiDB-lite"/>
    </source>
</evidence>
<reference evidence="9" key="1">
    <citation type="journal article" date="2020" name="bioRxiv">
        <title>Comparative genomics of Chlamydomonas.</title>
        <authorList>
            <person name="Craig R.J."/>
            <person name="Hasan A.R."/>
            <person name="Ness R.W."/>
            <person name="Keightley P.D."/>
        </authorList>
    </citation>
    <scope>NUCLEOTIDE SEQUENCE</scope>
    <source>
        <strain evidence="9">CCAP 11/173</strain>
    </source>
</reference>
<keyword evidence="4" id="KW-0812">Transmembrane</keyword>
<keyword evidence="10" id="KW-1185">Reference proteome</keyword>
<evidence type="ECO:0000313" key="10">
    <source>
        <dbReference type="Proteomes" id="UP000613740"/>
    </source>
</evidence>
<feature type="compositionally biased region" description="Low complexity" evidence="8">
    <location>
        <begin position="455"/>
        <end position="467"/>
    </location>
</feature>
<keyword evidence="2" id="KW-0813">Transport</keyword>
<gene>
    <name evidence="9" type="ORF">HYH02_013646</name>
</gene>
<feature type="compositionally biased region" description="Pro residues" evidence="8">
    <location>
        <begin position="551"/>
        <end position="565"/>
    </location>
</feature>
<evidence type="ECO:0000256" key="1">
    <source>
        <dbReference type="ARBA" id="ARBA00004651"/>
    </source>
</evidence>
<keyword evidence="5" id="KW-1133">Transmembrane helix</keyword>
<keyword evidence="7" id="KW-0472">Membrane</keyword>
<dbReference type="EMBL" id="JAEHOD010000078">
    <property type="protein sequence ID" value="KAG2430648.1"/>
    <property type="molecule type" value="Genomic_DNA"/>
</dbReference>
<evidence type="ECO:0000256" key="6">
    <source>
        <dbReference type="ARBA" id="ARBA00023065"/>
    </source>
</evidence>
<organism evidence="9 10">
    <name type="scientific">Chlamydomonas schloesseri</name>
    <dbReference type="NCBI Taxonomy" id="2026947"/>
    <lineage>
        <taxon>Eukaryota</taxon>
        <taxon>Viridiplantae</taxon>
        <taxon>Chlorophyta</taxon>
        <taxon>core chlorophytes</taxon>
        <taxon>Chlorophyceae</taxon>
        <taxon>CS clade</taxon>
        <taxon>Chlamydomonadales</taxon>
        <taxon>Chlamydomonadaceae</taxon>
        <taxon>Chlamydomonas</taxon>
    </lineage>
</organism>
<evidence type="ECO:0000256" key="7">
    <source>
        <dbReference type="ARBA" id="ARBA00023136"/>
    </source>
</evidence>
<dbReference type="Pfam" id="PF25539">
    <property type="entry name" value="Bestrophin_2"/>
    <property type="match status" value="1"/>
</dbReference>
<evidence type="ECO:0000256" key="5">
    <source>
        <dbReference type="ARBA" id="ARBA00022989"/>
    </source>
</evidence>
<name>A0A835VYL1_9CHLO</name>
<dbReference type="AlphaFoldDB" id="A0A835VYL1"/>
<keyword evidence="6" id="KW-0406">Ion transport</keyword>
<feature type="compositionally biased region" description="Pro residues" evidence="8">
    <location>
        <begin position="445"/>
        <end position="454"/>
    </location>
</feature>
<comment type="caution">
    <text evidence="9">The sequence shown here is derived from an EMBL/GenBank/DDBJ whole genome shotgun (WGS) entry which is preliminary data.</text>
</comment>
<dbReference type="OrthoDB" id="1368at2759"/>
<feature type="compositionally biased region" description="Basic and acidic residues" evidence="8">
    <location>
        <begin position="648"/>
        <end position="662"/>
    </location>
</feature>
<accession>A0A835VYL1</accession>
<sequence>MQCQLKSGTRLQSQRPSWLPARSALRPAVQHGVRRGLNSGILATAAPVEEKKLPQDMTTRQYRRVVYDFALWAKHRDVNRYIYNLRTIPGSRIIRQLSQPMGVVLAWSILFGFYETCIEAGVLPSYLPKLTLMSAEPQGLTSFALSLLLVFRTNSSYGRFDEARKIWGGILNRARNIANQAVTFIPVEDQAGREAIGKWTVGFTRALQAHLQEDIDLRKELEKAVPRWSKEEIDMLVNAQHRPIKAISVLSELTRQLSITQFQALQMQENCTFFYDALGGCERLLRTPIPVSYTRHTARFLTLWLAILPLGLWERYHWSMLPVIALIGFLLLGIDEIGISIEEPFGILPLDAICGRAQTDINSLIKEDPAVMKYVEDVRAGRIKAPPPPPPAPAAAPAAPAAAAAATAAAAAARSTSPQPDVTKTLGSLFNNVRAGVGAVAPGAPVLPPPPARSPSPTRSLSPSFPRASAGTGMPPPVTASLNGAASRAPPPPARPAAPAAPAAGSGFTMPNFGASLSGLTGGAAAAAKSAADAASKLTKMADSMSSGAAAPPPPPAAAAAPPRPSSSSPRPSSSNNGGADRSDSSRRPVNWRDELQALKTSRGPNGNGNGSAAGGADADEEALRRFGNLAGRSRSGNGAASDAEMAEANRPRTRPDWRNQL</sequence>
<keyword evidence="3" id="KW-1003">Cell membrane</keyword>
<dbReference type="GO" id="GO:0005886">
    <property type="term" value="C:plasma membrane"/>
    <property type="evidence" value="ECO:0007669"/>
    <property type="project" value="UniProtKB-SubCell"/>
</dbReference>
<evidence type="ECO:0000256" key="4">
    <source>
        <dbReference type="ARBA" id="ARBA00022692"/>
    </source>
</evidence>
<feature type="region of interest" description="Disordered" evidence="8">
    <location>
        <begin position="441"/>
        <end position="503"/>
    </location>
</feature>
<feature type="compositionally biased region" description="Basic and acidic residues" evidence="8">
    <location>
        <begin position="581"/>
        <end position="597"/>
    </location>
</feature>
<evidence type="ECO:0000313" key="9">
    <source>
        <dbReference type="EMBL" id="KAG2430648.1"/>
    </source>
</evidence>
<evidence type="ECO:0000256" key="3">
    <source>
        <dbReference type="ARBA" id="ARBA00022475"/>
    </source>
</evidence>
<evidence type="ECO:0000256" key="2">
    <source>
        <dbReference type="ARBA" id="ARBA00022448"/>
    </source>
</evidence>